<dbReference type="PANTHER" id="PTHR30269:SF37">
    <property type="entry name" value="MEMBRANE TRANSPORTER PROTEIN"/>
    <property type="match status" value="1"/>
</dbReference>
<evidence type="ECO:0000313" key="10">
    <source>
        <dbReference type="Proteomes" id="UP000189545"/>
    </source>
</evidence>
<comment type="similarity">
    <text evidence="2 8">Belongs to the 4-toluene sulfonate uptake permease (TSUP) (TC 2.A.102) family.</text>
</comment>
<name>A0A1S6HUJ3_9GAMM</name>
<keyword evidence="5 8" id="KW-0812">Transmembrane</keyword>
<feature type="transmembrane region" description="Helical" evidence="8">
    <location>
        <begin position="216"/>
        <end position="234"/>
    </location>
</feature>
<feature type="transmembrane region" description="Helical" evidence="8">
    <location>
        <begin position="37"/>
        <end position="70"/>
    </location>
</feature>
<keyword evidence="4 8" id="KW-1003">Cell membrane</keyword>
<organism evidence="9 10">
    <name type="scientific">Shewanella psychrophila</name>
    <dbReference type="NCBI Taxonomy" id="225848"/>
    <lineage>
        <taxon>Bacteria</taxon>
        <taxon>Pseudomonadati</taxon>
        <taxon>Pseudomonadota</taxon>
        <taxon>Gammaproteobacteria</taxon>
        <taxon>Alteromonadales</taxon>
        <taxon>Shewanellaceae</taxon>
        <taxon>Shewanella</taxon>
    </lineage>
</organism>
<comment type="subcellular location">
    <subcellularLocation>
        <location evidence="1 8">Cell membrane</location>
        <topology evidence="1 8">Multi-pass membrane protein</topology>
    </subcellularLocation>
</comment>
<dbReference type="GO" id="GO:0005886">
    <property type="term" value="C:plasma membrane"/>
    <property type="evidence" value="ECO:0007669"/>
    <property type="project" value="UniProtKB-SubCell"/>
</dbReference>
<evidence type="ECO:0000313" key="9">
    <source>
        <dbReference type="EMBL" id="AQS39088.1"/>
    </source>
</evidence>
<evidence type="ECO:0000256" key="1">
    <source>
        <dbReference type="ARBA" id="ARBA00004651"/>
    </source>
</evidence>
<evidence type="ECO:0000256" key="3">
    <source>
        <dbReference type="ARBA" id="ARBA00022448"/>
    </source>
</evidence>
<dbReference type="Pfam" id="PF01925">
    <property type="entry name" value="TauE"/>
    <property type="match status" value="1"/>
</dbReference>
<feature type="transmembrane region" description="Helical" evidence="8">
    <location>
        <begin position="148"/>
        <end position="169"/>
    </location>
</feature>
<proteinExistence type="inferred from homology"/>
<dbReference type="AlphaFoldDB" id="A0A1S6HUJ3"/>
<dbReference type="STRING" id="225848.Sps_03973"/>
<accession>A0A1S6HUJ3</accession>
<evidence type="ECO:0000256" key="2">
    <source>
        <dbReference type="ARBA" id="ARBA00009142"/>
    </source>
</evidence>
<dbReference type="KEGG" id="spsw:Sps_03973"/>
<keyword evidence="7 8" id="KW-0472">Membrane</keyword>
<evidence type="ECO:0000256" key="7">
    <source>
        <dbReference type="ARBA" id="ARBA00023136"/>
    </source>
</evidence>
<keyword evidence="10" id="KW-1185">Reference proteome</keyword>
<keyword evidence="3" id="KW-0813">Transport</keyword>
<dbReference type="InterPro" id="IPR002781">
    <property type="entry name" value="TM_pro_TauE-like"/>
</dbReference>
<dbReference type="EMBL" id="CP014782">
    <property type="protein sequence ID" value="AQS39088.1"/>
    <property type="molecule type" value="Genomic_DNA"/>
</dbReference>
<evidence type="ECO:0000256" key="8">
    <source>
        <dbReference type="RuleBase" id="RU363041"/>
    </source>
</evidence>
<feature type="transmembrane region" description="Helical" evidence="8">
    <location>
        <begin position="12"/>
        <end position="31"/>
    </location>
</feature>
<evidence type="ECO:0000256" key="6">
    <source>
        <dbReference type="ARBA" id="ARBA00022989"/>
    </source>
</evidence>
<feature type="transmembrane region" description="Helical" evidence="8">
    <location>
        <begin position="181"/>
        <end position="204"/>
    </location>
</feature>
<evidence type="ECO:0000256" key="5">
    <source>
        <dbReference type="ARBA" id="ARBA00022692"/>
    </source>
</evidence>
<dbReference type="PANTHER" id="PTHR30269">
    <property type="entry name" value="TRANSMEMBRANE PROTEIN YFCA"/>
    <property type="match status" value="1"/>
</dbReference>
<feature type="transmembrane region" description="Helical" evidence="8">
    <location>
        <begin position="110"/>
        <end position="127"/>
    </location>
</feature>
<evidence type="ECO:0000256" key="4">
    <source>
        <dbReference type="ARBA" id="ARBA00022475"/>
    </source>
</evidence>
<keyword evidence="6 8" id="KW-1133">Transmembrane helix</keyword>
<sequence length="260" mass="28495">MLLNIDINVINDLYLMSILLLLFVTFIAASLQAATGFGFGIVAVSAFLILLKSTAAVQIVIILTLAMSVIHWLKVRSLAPKFLVKQLIIGCFIGYPIGVMLFYLADIDTLKFAVAILILLMAVQNLIERFRNRNDEAMFLPMNQKLCAFVGTISGTMASALAMPGPAVVSYLTQCELDKNAIRATVITTSTVSYSVSLILQFSFVGIKTQTWESSLMLLPMVFAGLFFGEYISKFINPKLFKNITLFVLVASGINILATL</sequence>
<reference evidence="9 10" key="1">
    <citation type="submission" date="2016-03" db="EMBL/GenBank/DDBJ databases">
        <title>Complete genome sequence of Shewanella psychrophila WP2, a deep sea bacterium isolated from west Pacific sediment.</title>
        <authorList>
            <person name="Xu G."/>
            <person name="Jian H."/>
        </authorList>
    </citation>
    <scope>NUCLEOTIDE SEQUENCE [LARGE SCALE GENOMIC DNA]</scope>
    <source>
        <strain evidence="9 10">WP2</strain>
    </source>
</reference>
<dbReference type="Proteomes" id="UP000189545">
    <property type="component" value="Chromosome"/>
</dbReference>
<gene>
    <name evidence="9" type="ORF">Sps_03973</name>
</gene>
<protein>
    <recommendedName>
        <fullName evidence="8">Probable membrane transporter protein</fullName>
    </recommendedName>
</protein>
<dbReference type="InterPro" id="IPR052017">
    <property type="entry name" value="TSUP"/>
</dbReference>
<feature type="transmembrane region" description="Helical" evidence="8">
    <location>
        <begin position="82"/>
        <end position="104"/>
    </location>
</feature>